<protein>
    <submittedName>
        <fullName evidence="1">Uncharacterized protein</fullName>
    </submittedName>
</protein>
<name>A0ABD0KVC8_9CAEN</name>
<evidence type="ECO:0000313" key="1">
    <source>
        <dbReference type="EMBL" id="KAK7491174.1"/>
    </source>
</evidence>
<gene>
    <name evidence="1" type="ORF">BaRGS_00017611</name>
</gene>
<keyword evidence="2" id="KW-1185">Reference proteome</keyword>
<accession>A0ABD0KVC8</accession>
<reference evidence="1 2" key="1">
    <citation type="journal article" date="2023" name="Sci. Data">
        <title>Genome assembly of the Korean intertidal mud-creeper Batillaria attramentaria.</title>
        <authorList>
            <person name="Patra A.K."/>
            <person name="Ho P.T."/>
            <person name="Jun S."/>
            <person name="Lee S.J."/>
            <person name="Kim Y."/>
            <person name="Won Y.J."/>
        </authorList>
    </citation>
    <scope>NUCLEOTIDE SEQUENCE [LARGE SCALE GENOMIC DNA]</scope>
    <source>
        <strain evidence="1">Wonlab-2016</strain>
    </source>
</reference>
<proteinExistence type="predicted"/>
<comment type="caution">
    <text evidence="1">The sequence shown here is derived from an EMBL/GenBank/DDBJ whole genome shotgun (WGS) entry which is preliminary data.</text>
</comment>
<dbReference type="Proteomes" id="UP001519460">
    <property type="component" value="Unassembled WGS sequence"/>
</dbReference>
<sequence length="121" mass="13104">MARKHSLLRRLFRTQLTQLTYFLRNTLSPSAVISQERLVCIAKCEHPPGCQRLTRVCAKAGGDGRGSCWLGITCAELAGAAKQPFCTTACCKICTGPSGLACDHADLYVCTKQYCFAVSGK</sequence>
<dbReference type="EMBL" id="JACVVK020000118">
    <property type="protein sequence ID" value="KAK7491174.1"/>
    <property type="molecule type" value="Genomic_DNA"/>
</dbReference>
<dbReference type="AlphaFoldDB" id="A0ABD0KVC8"/>
<evidence type="ECO:0000313" key="2">
    <source>
        <dbReference type="Proteomes" id="UP001519460"/>
    </source>
</evidence>
<organism evidence="1 2">
    <name type="scientific">Batillaria attramentaria</name>
    <dbReference type="NCBI Taxonomy" id="370345"/>
    <lineage>
        <taxon>Eukaryota</taxon>
        <taxon>Metazoa</taxon>
        <taxon>Spiralia</taxon>
        <taxon>Lophotrochozoa</taxon>
        <taxon>Mollusca</taxon>
        <taxon>Gastropoda</taxon>
        <taxon>Caenogastropoda</taxon>
        <taxon>Sorbeoconcha</taxon>
        <taxon>Cerithioidea</taxon>
        <taxon>Batillariidae</taxon>
        <taxon>Batillaria</taxon>
    </lineage>
</organism>